<evidence type="ECO:0000256" key="1">
    <source>
        <dbReference type="SAM" id="SignalP"/>
    </source>
</evidence>
<dbReference type="AlphaFoldDB" id="A0A6G1DIZ8"/>
<feature type="chain" id="PRO_5026153393" description="Bifunctional inhibitor/plant lipid transfer protein/seed storage helical domain-containing protein" evidence="1">
    <location>
        <begin position="27"/>
        <end position="140"/>
    </location>
</feature>
<evidence type="ECO:0000313" key="3">
    <source>
        <dbReference type="EMBL" id="KAF0912204.1"/>
    </source>
</evidence>
<dbReference type="OrthoDB" id="696558at2759"/>
<protein>
    <recommendedName>
        <fullName evidence="2">Bifunctional inhibitor/plant lipid transfer protein/seed storage helical domain-containing protein</fullName>
    </recommendedName>
</protein>
<dbReference type="PANTHER" id="PTHR31731">
    <property type="match status" value="1"/>
</dbReference>
<sequence>MISAMPSKALLLLLAINLLFLTTANACGCACGKCPTPTPPALPPPPPPPTPTPSYNKCPVNTLKFGVCANVLGVIGGEAGKVPAEPCCSLINGLADLEAAVCLCTAIKANVLGLVVDIPVKLSLLVNYCGKCVPSGYTCG</sequence>
<feature type="domain" description="Bifunctional inhibitor/plant lipid transfer protein/seed storage helical" evidence="2">
    <location>
        <begin position="58"/>
        <end position="139"/>
    </location>
</feature>
<dbReference type="Pfam" id="PF14547">
    <property type="entry name" value="Hydrophob_seed"/>
    <property type="match status" value="1"/>
</dbReference>
<reference evidence="3 4" key="1">
    <citation type="submission" date="2019-11" db="EMBL/GenBank/DDBJ databases">
        <title>Whole genome sequence of Oryza granulata.</title>
        <authorList>
            <person name="Li W."/>
        </authorList>
    </citation>
    <scope>NUCLEOTIDE SEQUENCE [LARGE SCALE GENOMIC DNA]</scope>
    <source>
        <strain evidence="4">cv. Menghai</strain>
        <tissue evidence="3">Leaf</tissue>
    </source>
</reference>
<accession>A0A6G1DIZ8</accession>
<keyword evidence="4" id="KW-1185">Reference proteome</keyword>
<dbReference type="Gene3D" id="1.10.110.10">
    <property type="entry name" value="Plant lipid-transfer and hydrophobic proteins"/>
    <property type="match status" value="1"/>
</dbReference>
<evidence type="ECO:0000313" key="4">
    <source>
        <dbReference type="Proteomes" id="UP000479710"/>
    </source>
</evidence>
<dbReference type="InterPro" id="IPR036312">
    <property type="entry name" value="Bifun_inhib/LTP/seed_sf"/>
</dbReference>
<dbReference type="CDD" id="cd01958">
    <property type="entry name" value="HPS_like"/>
    <property type="match status" value="1"/>
</dbReference>
<organism evidence="3 4">
    <name type="scientific">Oryza meyeriana var. granulata</name>
    <dbReference type="NCBI Taxonomy" id="110450"/>
    <lineage>
        <taxon>Eukaryota</taxon>
        <taxon>Viridiplantae</taxon>
        <taxon>Streptophyta</taxon>
        <taxon>Embryophyta</taxon>
        <taxon>Tracheophyta</taxon>
        <taxon>Spermatophyta</taxon>
        <taxon>Magnoliopsida</taxon>
        <taxon>Liliopsida</taxon>
        <taxon>Poales</taxon>
        <taxon>Poaceae</taxon>
        <taxon>BOP clade</taxon>
        <taxon>Oryzoideae</taxon>
        <taxon>Oryzeae</taxon>
        <taxon>Oryzinae</taxon>
        <taxon>Oryza</taxon>
        <taxon>Oryza meyeriana</taxon>
    </lineage>
</organism>
<dbReference type="SMART" id="SM00499">
    <property type="entry name" value="AAI"/>
    <property type="match status" value="1"/>
</dbReference>
<evidence type="ECO:0000259" key="2">
    <source>
        <dbReference type="SMART" id="SM00499"/>
    </source>
</evidence>
<dbReference type="EMBL" id="SPHZ02000006">
    <property type="protein sequence ID" value="KAF0912204.1"/>
    <property type="molecule type" value="Genomic_DNA"/>
</dbReference>
<dbReference type="InterPro" id="IPR027923">
    <property type="entry name" value="Hydrophob_seed_dom"/>
</dbReference>
<dbReference type="Proteomes" id="UP000479710">
    <property type="component" value="Unassembled WGS sequence"/>
</dbReference>
<feature type="signal peptide" evidence="1">
    <location>
        <begin position="1"/>
        <end position="26"/>
    </location>
</feature>
<name>A0A6G1DIZ8_9ORYZ</name>
<dbReference type="SUPFAM" id="SSF47699">
    <property type="entry name" value="Bifunctional inhibitor/lipid-transfer protein/seed storage 2S albumin"/>
    <property type="match status" value="1"/>
</dbReference>
<gene>
    <name evidence="3" type="ORF">E2562_013084</name>
</gene>
<dbReference type="InterPro" id="IPR051636">
    <property type="entry name" value="Plant_LTP/defense-related"/>
</dbReference>
<keyword evidence="1" id="KW-0732">Signal</keyword>
<comment type="caution">
    <text evidence="3">The sequence shown here is derived from an EMBL/GenBank/DDBJ whole genome shotgun (WGS) entry which is preliminary data.</text>
</comment>
<dbReference type="InterPro" id="IPR016140">
    <property type="entry name" value="Bifunc_inhib/LTP/seed_store"/>
</dbReference>
<proteinExistence type="predicted"/>